<evidence type="ECO:0000256" key="5">
    <source>
        <dbReference type="ARBA" id="ARBA00023242"/>
    </source>
</evidence>
<feature type="region of interest" description="Disordered" evidence="7">
    <location>
        <begin position="78"/>
        <end position="156"/>
    </location>
</feature>
<dbReference type="PANTHER" id="PTHR23183:SF0">
    <property type="entry name" value="NUCLEOLAR PROTEIN 14"/>
    <property type="match status" value="1"/>
</dbReference>
<keyword evidence="4" id="KW-0698">rRNA processing</keyword>
<feature type="region of interest" description="Disordered" evidence="7">
    <location>
        <begin position="202"/>
        <end position="278"/>
    </location>
</feature>
<comment type="caution">
    <text evidence="8">The sequence shown here is derived from an EMBL/GenBank/DDBJ whole genome shotgun (WGS) entry which is preliminary data.</text>
</comment>
<dbReference type="Pfam" id="PF04147">
    <property type="entry name" value="Nop14"/>
    <property type="match status" value="1"/>
</dbReference>
<name>A0A2V3IBX5_9FLOR</name>
<feature type="region of interest" description="Disordered" evidence="7">
    <location>
        <begin position="291"/>
        <end position="334"/>
    </location>
</feature>
<evidence type="ECO:0000256" key="7">
    <source>
        <dbReference type="SAM" id="MobiDB-lite"/>
    </source>
</evidence>
<feature type="compositionally biased region" description="Polar residues" evidence="7">
    <location>
        <begin position="202"/>
        <end position="211"/>
    </location>
</feature>
<proteinExistence type="inferred from homology"/>
<protein>
    <submittedName>
        <fullName evidence="8">Nucleolar protein 14</fullName>
    </submittedName>
</protein>
<feature type="compositionally biased region" description="Basic and acidic residues" evidence="7">
    <location>
        <begin position="246"/>
        <end position="278"/>
    </location>
</feature>
<dbReference type="Proteomes" id="UP000247409">
    <property type="component" value="Unassembled WGS sequence"/>
</dbReference>
<comment type="subcellular location">
    <subcellularLocation>
        <location evidence="1">Nucleus</location>
        <location evidence="1">Nucleolus</location>
    </subcellularLocation>
</comment>
<keyword evidence="3" id="KW-0690">Ribosome biogenesis</keyword>
<evidence type="ECO:0000313" key="8">
    <source>
        <dbReference type="EMBL" id="PXF39612.1"/>
    </source>
</evidence>
<feature type="compositionally biased region" description="Basic and acidic residues" evidence="7">
    <location>
        <begin position="291"/>
        <end position="304"/>
    </location>
</feature>
<comment type="similarity">
    <text evidence="2">Belongs to the NOP14 family.</text>
</comment>
<feature type="compositionally biased region" description="Basic residues" evidence="7">
    <location>
        <begin position="31"/>
        <end position="42"/>
    </location>
</feature>
<dbReference type="EMBL" id="NBIV01000620">
    <property type="protein sequence ID" value="PXF39612.1"/>
    <property type="molecule type" value="Genomic_DNA"/>
</dbReference>
<dbReference type="PANTHER" id="PTHR23183">
    <property type="entry name" value="NOP14"/>
    <property type="match status" value="1"/>
</dbReference>
<organism evidence="8 9">
    <name type="scientific">Gracilariopsis chorda</name>
    <dbReference type="NCBI Taxonomy" id="448386"/>
    <lineage>
        <taxon>Eukaryota</taxon>
        <taxon>Rhodophyta</taxon>
        <taxon>Florideophyceae</taxon>
        <taxon>Rhodymeniophycidae</taxon>
        <taxon>Gracilariales</taxon>
        <taxon>Gracilariaceae</taxon>
        <taxon>Gracilariopsis</taxon>
    </lineage>
</organism>
<comment type="function">
    <text evidence="6">Involved in nucleolar processing of pre-18S ribosomal RNA. Has a role in the nuclear export of 40S pre-ribosomal subunit to the cytoplasm.</text>
</comment>
<dbReference type="STRING" id="448386.A0A2V3IBX5"/>
<sequence length="779" mass="88587">MPSKRKRPLLASAAAKPRPPKTNPFDEQWKKAHRTTQRKKLQRASTPSSNSFIDRRIGETNPALDEKSRYLFRLQRERANSTKKHARFSLHDDEDEGDAFFSFENMDEPDLSEDDKGSDVEDPVKGNLKQPVDPFFTVKKLDPDDADEEDVEPRTKREVMHELIQKSKMFKTLRQHQKHEIDDQTTELDEKLPQIMQLLVQSSVETPSQKPKLTLKPAKKDASIFNEDGEGTSTKHEPSHSFQYEDVYKELAQEKRATPAERLLTEEETAQRQKEQLLRLEKLRNDRMRNLDDDDERKKQRAGDDLDDDFDVSSSESEQSEEHSEDESDADERAEHKDHAFLESLLPDKLIAVEGEGRDDIPFAFRKAPWSASDLQSLFQGATVQQRSVVMERLIKCFAISLNPGKNRPKLMRLSEVALQRVEALCGVKKNFEVAAAEIDMLLNHVHALGFEQIASLWGRRHVIECYTKLAEGEGSLCQRWGTHNLLMLRAVGALFPASDARHPVATPLQLLLSEALSVQRMTTLADVVMGVLIGDTLLELLGEAERFSPELGAFVGEVLRGTVGVGPLAHVVEDFGKTEDTLSLSDYAYMISGRGGDNRVTRAKIINAVTCFAEELTFSGRVPNADLVFVRVPIDELEKETAKRMESIVARAQKGRIPLQLYTKTSGKRKFKLRNPRFSAECGVFRKRPRSTFDNMSKGDIQASAKRIRKAMKKEERGLARDVRREAELRTAELAASEKIRREERDVKDKAVRSFFASQQATWRAAEKRQKKLSGKKW</sequence>
<dbReference type="GO" id="GO:0030490">
    <property type="term" value="P:maturation of SSU-rRNA"/>
    <property type="evidence" value="ECO:0007669"/>
    <property type="project" value="TreeGrafter"/>
</dbReference>
<feature type="compositionally biased region" description="Basic and acidic residues" evidence="7">
    <location>
        <begin position="114"/>
        <end position="124"/>
    </location>
</feature>
<dbReference type="GO" id="GO:0032040">
    <property type="term" value="C:small-subunit processome"/>
    <property type="evidence" value="ECO:0007669"/>
    <property type="project" value="InterPro"/>
</dbReference>
<evidence type="ECO:0000256" key="6">
    <source>
        <dbReference type="ARBA" id="ARBA00024695"/>
    </source>
</evidence>
<keyword evidence="5" id="KW-0539">Nucleus</keyword>
<evidence type="ECO:0000256" key="2">
    <source>
        <dbReference type="ARBA" id="ARBA00007466"/>
    </source>
</evidence>
<keyword evidence="9" id="KW-1185">Reference proteome</keyword>
<evidence type="ECO:0000313" key="9">
    <source>
        <dbReference type="Proteomes" id="UP000247409"/>
    </source>
</evidence>
<dbReference type="GO" id="GO:0030692">
    <property type="term" value="C:Noc4p-Nop14p complex"/>
    <property type="evidence" value="ECO:0007669"/>
    <property type="project" value="TreeGrafter"/>
</dbReference>
<evidence type="ECO:0000256" key="4">
    <source>
        <dbReference type="ARBA" id="ARBA00022552"/>
    </source>
</evidence>
<gene>
    <name evidence="8" type="ORF">BWQ96_10691</name>
</gene>
<feature type="compositionally biased region" description="Polar residues" evidence="7">
    <location>
        <begin position="43"/>
        <end position="52"/>
    </location>
</feature>
<dbReference type="AlphaFoldDB" id="A0A2V3IBX5"/>
<evidence type="ECO:0000256" key="3">
    <source>
        <dbReference type="ARBA" id="ARBA00022517"/>
    </source>
</evidence>
<dbReference type="OrthoDB" id="5870at2759"/>
<feature type="region of interest" description="Disordered" evidence="7">
    <location>
        <begin position="1"/>
        <end position="60"/>
    </location>
</feature>
<accession>A0A2V3IBX5</accession>
<dbReference type="InterPro" id="IPR007276">
    <property type="entry name" value="Nop14"/>
</dbReference>
<evidence type="ECO:0000256" key="1">
    <source>
        <dbReference type="ARBA" id="ARBA00004604"/>
    </source>
</evidence>
<reference evidence="8 9" key="1">
    <citation type="journal article" date="2018" name="Mol. Biol. Evol.">
        <title>Analysis of the draft genome of the red seaweed Gracilariopsis chorda provides insights into genome size evolution in Rhodophyta.</title>
        <authorList>
            <person name="Lee J."/>
            <person name="Yang E.C."/>
            <person name="Graf L."/>
            <person name="Yang J.H."/>
            <person name="Qiu H."/>
            <person name="Zel Zion U."/>
            <person name="Chan C.X."/>
            <person name="Stephens T.G."/>
            <person name="Weber A.P.M."/>
            <person name="Boo G.H."/>
            <person name="Boo S.M."/>
            <person name="Kim K.M."/>
            <person name="Shin Y."/>
            <person name="Jung M."/>
            <person name="Lee S.J."/>
            <person name="Yim H.S."/>
            <person name="Lee J.H."/>
            <person name="Bhattacharya D."/>
            <person name="Yoon H.S."/>
        </authorList>
    </citation>
    <scope>NUCLEOTIDE SEQUENCE [LARGE SCALE GENOMIC DNA]</scope>
    <source>
        <strain evidence="8 9">SKKU-2015</strain>
        <tissue evidence="8">Whole body</tissue>
    </source>
</reference>